<evidence type="ECO:0000313" key="3">
    <source>
        <dbReference type="Proteomes" id="UP000662857"/>
    </source>
</evidence>
<feature type="region of interest" description="Disordered" evidence="1">
    <location>
        <begin position="1"/>
        <end position="30"/>
    </location>
</feature>
<name>A0A895YFJ1_9ACTN</name>
<proteinExistence type="predicted"/>
<sequence>MGRVYQPNGLFRSARERLPSPSGAPRPMSRRELADAVNTLLWEKEGIKEHLSQDDIGKVENGRVRWPRKARRLGFRAVLRARTDADLGFYFYREAAGPAICPSSPEGHAGWVTAALNAGPPHVGQPTRPQAHANNSDLPAANLGKLLGHSAAEALEFAPRTGASCLDPRTIEHLHPLCPTLLCSQTTASVLPLLVAGGRTHAGSVINARILPAADDGRIVAALPQGGADSGAPGWPGRELLVGVVERGTHVDAFGIDSRRAGLQVATAEARLPIPRAYQLDDLTVGLLWAVTNLETSLLGDDAQLAACHGWISQYESLPHSSASRDAVASPNITDVAR</sequence>
<organism evidence="2 3">
    <name type="scientific">Natronosporangium hydrolyticum</name>
    <dbReference type="NCBI Taxonomy" id="2811111"/>
    <lineage>
        <taxon>Bacteria</taxon>
        <taxon>Bacillati</taxon>
        <taxon>Actinomycetota</taxon>
        <taxon>Actinomycetes</taxon>
        <taxon>Micromonosporales</taxon>
        <taxon>Micromonosporaceae</taxon>
        <taxon>Natronosporangium</taxon>
    </lineage>
</organism>
<dbReference type="AlphaFoldDB" id="A0A895YFJ1"/>
<evidence type="ECO:0000313" key="2">
    <source>
        <dbReference type="EMBL" id="QSB14183.1"/>
    </source>
</evidence>
<keyword evidence="3" id="KW-1185">Reference proteome</keyword>
<gene>
    <name evidence="2" type="ORF">JQS43_22085</name>
</gene>
<dbReference type="Proteomes" id="UP000662857">
    <property type="component" value="Chromosome"/>
</dbReference>
<accession>A0A895YFJ1</accession>
<evidence type="ECO:0000256" key="1">
    <source>
        <dbReference type="SAM" id="MobiDB-lite"/>
    </source>
</evidence>
<dbReference type="KEGG" id="nhy:JQS43_22085"/>
<protein>
    <submittedName>
        <fullName evidence="2">Uncharacterized protein</fullName>
    </submittedName>
</protein>
<dbReference type="EMBL" id="CP070499">
    <property type="protein sequence ID" value="QSB14183.1"/>
    <property type="molecule type" value="Genomic_DNA"/>
</dbReference>
<reference evidence="2" key="1">
    <citation type="submission" date="2021-02" db="EMBL/GenBank/DDBJ databases">
        <title>Natrosporangium hydrolyticum gen. nov., sp. nov, a haloalkaliphilic actinobacterium from a soda solonchak soil.</title>
        <authorList>
            <person name="Sorokin D.Y."/>
            <person name="Khijniak T.V."/>
            <person name="Zakharycheva A.P."/>
            <person name="Boueva O.V."/>
            <person name="Ariskina E.V."/>
            <person name="Hahnke R.L."/>
            <person name="Bunk B."/>
            <person name="Sproer C."/>
            <person name="Schumann P."/>
            <person name="Evtushenko L.I."/>
            <person name="Kublanov I.V."/>
        </authorList>
    </citation>
    <scope>NUCLEOTIDE SEQUENCE</scope>
    <source>
        <strain evidence="2">DSM 106523</strain>
    </source>
</reference>
<dbReference type="RefSeq" id="WP_239676300.1">
    <property type="nucleotide sequence ID" value="NZ_CP070499.1"/>
</dbReference>